<dbReference type="GO" id="GO:0008270">
    <property type="term" value="F:zinc ion binding"/>
    <property type="evidence" value="ECO:0007669"/>
    <property type="project" value="UniProtKB-KW"/>
</dbReference>
<feature type="region of interest" description="Disordered" evidence="6">
    <location>
        <begin position="221"/>
        <end position="263"/>
    </location>
</feature>
<keyword evidence="7" id="KW-0472">Membrane</keyword>
<dbReference type="PANTHER" id="PTHR23158:SF38">
    <property type="entry name" value="MELANOMA INHIBITORY ACTIVITY PROTEIN 2"/>
    <property type="match status" value="1"/>
</dbReference>
<dbReference type="InterPro" id="IPR003656">
    <property type="entry name" value="Znf_BED"/>
</dbReference>
<evidence type="ECO:0000256" key="2">
    <source>
        <dbReference type="ARBA" id="ARBA00022771"/>
    </source>
</evidence>
<feature type="transmembrane region" description="Helical" evidence="7">
    <location>
        <begin position="57"/>
        <end position="77"/>
    </location>
</feature>
<evidence type="ECO:0000256" key="5">
    <source>
        <dbReference type="SAM" id="Coils"/>
    </source>
</evidence>
<evidence type="ECO:0000313" key="10">
    <source>
        <dbReference type="Proteomes" id="UP001174136"/>
    </source>
</evidence>
<comment type="caution">
    <text evidence="9">The sequence shown here is derived from an EMBL/GenBank/DDBJ whole genome shotgun (WGS) entry which is preliminary data.</text>
</comment>
<evidence type="ECO:0000256" key="6">
    <source>
        <dbReference type="SAM" id="MobiDB-lite"/>
    </source>
</evidence>
<dbReference type="Proteomes" id="UP001174136">
    <property type="component" value="Unassembled WGS sequence"/>
</dbReference>
<dbReference type="SUPFAM" id="SSF57667">
    <property type="entry name" value="beta-beta-alpha zinc fingers"/>
    <property type="match status" value="1"/>
</dbReference>
<evidence type="ECO:0000259" key="8">
    <source>
        <dbReference type="Pfam" id="PF02892"/>
    </source>
</evidence>
<dbReference type="GO" id="GO:0070971">
    <property type="term" value="C:endoplasmic reticulum exit site"/>
    <property type="evidence" value="ECO:0007669"/>
    <property type="project" value="TreeGrafter"/>
</dbReference>
<dbReference type="GO" id="GO:0003677">
    <property type="term" value="F:DNA binding"/>
    <property type="evidence" value="ECO:0007669"/>
    <property type="project" value="InterPro"/>
</dbReference>
<name>A0AA47N5D1_MERPO</name>
<keyword evidence="10" id="KW-1185">Reference proteome</keyword>
<dbReference type="AlphaFoldDB" id="A0AA47N5D1"/>
<feature type="compositionally biased region" description="Polar residues" evidence="6">
    <location>
        <begin position="225"/>
        <end position="234"/>
    </location>
</feature>
<feature type="domain" description="BED-type" evidence="8">
    <location>
        <begin position="180"/>
        <end position="212"/>
    </location>
</feature>
<keyword evidence="3" id="KW-0862">Zinc</keyword>
<sequence>MAELPTGDKLASIESDFQAAAEVYYSIAVERVKDVVLVLPDDIRPGPDLYGVPWEPVIITSLVGLVTILVYSCRFYSSVKSRMYQGKERRVAKQIADLLNEKCNVLEAVSQVQTEYDELESVLRDSGVLAQTEKAEKLELKFGQLECSNKDLENDLKVLKEQLEIHREHHVQQERTPSDEQQKEILCRVCGATVLAKSGNTTNLFYHLKAKHAIEYQECQAMQPKPSSSRKNAGQKQQELIQSSIQQSFSKGTPYNRKQPAID</sequence>
<reference evidence="9" key="1">
    <citation type="journal article" date="2023" name="Front. Mar. Sci.">
        <title>A new Merluccius polli reference genome to investigate the effects of global change in West African waters.</title>
        <authorList>
            <person name="Mateo J.L."/>
            <person name="Blanco-Fernandez C."/>
            <person name="Garcia-Vazquez E."/>
            <person name="Machado-Schiaffino G."/>
        </authorList>
    </citation>
    <scope>NUCLEOTIDE SEQUENCE</scope>
    <source>
        <strain evidence="9">C29</strain>
        <tissue evidence="9">Fin</tissue>
    </source>
</reference>
<accession>A0AA47N5D1</accession>
<proteinExistence type="predicted"/>
<keyword evidence="7" id="KW-0812">Transmembrane</keyword>
<keyword evidence="7" id="KW-1133">Transmembrane helix</keyword>
<evidence type="ECO:0000256" key="4">
    <source>
        <dbReference type="ARBA" id="ARBA00023054"/>
    </source>
</evidence>
<dbReference type="Pfam" id="PF02892">
    <property type="entry name" value="zf-BED"/>
    <property type="match status" value="1"/>
</dbReference>
<protein>
    <submittedName>
        <fullName evidence="9">CTAGE family member 6</fullName>
    </submittedName>
</protein>
<keyword evidence="2" id="KW-0863">Zinc-finger</keyword>
<evidence type="ECO:0000256" key="1">
    <source>
        <dbReference type="ARBA" id="ARBA00022723"/>
    </source>
</evidence>
<dbReference type="PANTHER" id="PTHR23158">
    <property type="entry name" value="MELANOMA INHIBITORY ACTIVITY-RELATED"/>
    <property type="match status" value="1"/>
</dbReference>
<dbReference type="InterPro" id="IPR036236">
    <property type="entry name" value="Znf_C2H2_sf"/>
</dbReference>
<dbReference type="GO" id="GO:0006888">
    <property type="term" value="P:endoplasmic reticulum to Golgi vesicle-mediated transport"/>
    <property type="evidence" value="ECO:0007669"/>
    <property type="project" value="TreeGrafter"/>
</dbReference>
<keyword evidence="4 5" id="KW-0175">Coiled coil</keyword>
<evidence type="ECO:0000313" key="9">
    <source>
        <dbReference type="EMBL" id="KAK0151907.1"/>
    </source>
</evidence>
<keyword evidence="1" id="KW-0479">Metal-binding</keyword>
<feature type="coiled-coil region" evidence="5">
    <location>
        <begin position="135"/>
        <end position="176"/>
    </location>
</feature>
<dbReference type="GO" id="GO:0035459">
    <property type="term" value="P:vesicle cargo loading"/>
    <property type="evidence" value="ECO:0007669"/>
    <property type="project" value="TreeGrafter"/>
</dbReference>
<evidence type="ECO:0000256" key="3">
    <source>
        <dbReference type="ARBA" id="ARBA00022833"/>
    </source>
</evidence>
<gene>
    <name evidence="9" type="primary">CTAGE6</name>
    <name evidence="9" type="ORF">N1851_006711</name>
</gene>
<feature type="compositionally biased region" description="Low complexity" evidence="6">
    <location>
        <begin position="235"/>
        <end position="251"/>
    </location>
</feature>
<organism evidence="9 10">
    <name type="scientific">Merluccius polli</name>
    <name type="common">Benguela hake</name>
    <name type="synonym">Merluccius cadenati</name>
    <dbReference type="NCBI Taxonomy" id="89951"/>
    <lineage>
        <taxon>Eukaryota</taxon>
        <taxon>Metazoa</taxon>
        <taxon>Chordata</taxon>
        <taxon>Craniata</taxon>
        <taxon>Vertebrata</taxon>
        <taxon>Euteleostomi</taxon>
        <taxon>Actinopterygii</taxon>
        <taxon>Neopterygii</taxon>
        <taxon>Teleostei</taxon>
        <taxon>Neoteleostei</taxon>
        <taxon>Acanthomorphata</taxon>
        <taxon>Zeiogadaria</taxon>
        <taxon>Gadariae</taxon>
        <taxon>Gadiformes</taxon>
        <taxon>Gadoidei</taxon>
        <taxon>Merlucciidae</taxon>
        <taxon>Merluccius</taxon>
    </lineage>
</organism>
<dbReference type="GO" id="GO:0005789">
    <property type="term" value="C:endoplasmic reticulum membrane"/>
    <property type="evidence" value="ECO:0007669"/>
    <property type="project" value="TreeGrafter"/>
</dbReference>
<dbReference type="InterPro" id="IPR051500">
    <property type="entry name" value="cTAGE_MIA/OTOR"/>
</dbReference>
<dbReference type="EMBL" id="JAOPHQ010001151">
    <property type="protein sequence ID" value="KAK0151907.1"/>
    <property type="molecule type" value="Genomic_DNA"/>
</dbReference>
<evidence type="ECO:0000256" key="7">
    <source>
        <dbReference type="SAM" id="Phobius"/>
    </source>
</evidence>
<dbReference type="GO" id="GO:0009306">
    <property type="term" value="P:protein secretion"/>
    <property type="evidence" value="ECO:0007669"/>
    <property type="project" value="TreeGrafter"/>
</dbReference>